<dbReference type="InterPro" id="IPR015943">
    <property type="entry name" value="WD40/YVTN_repeat-like_dom_sf"/>
</dbReference>
<dbReference type="InterPro" id="IPR036322">
    <property type="entry name" value="WD40_repeat_dom_sf"/>
</dbReference>
<sequence length="618" mass="68923">MIDMLLDLLPELADVTSVQDFSSYGRLFAIANTRTDTIRILSTSSGDEQLKIRLKGALDEAGFISESWNGHLTHIRFCCDDNMIVYVTSNDTKTFFAMCNLSTLEVVVRTIASDPELRNSWAMDKDGMYIACGIGRRVHVLDIATNSIVKIISTHGTDKKFSISGFHHLALSTTPLRMAAVLKDGTIRVWDVVKEGIEEMSADDSSEQDIGSSHHFVWVWLPSPDNKKVFCLYGGDGPFDSRVKMSLAFMDTDRGLPIGQLVSLDFGTLLTYAFSANSTLLAMCYSPGMPFVHTPSESTHHIHVTKGTSQVIPSIYLAVTTTPEHSYEPSSKTLDQDYWVVKLHQEPKAPAALVAMSFSEDQSLLLYSVANANLITVGTINIHDHQQSYFTIDASRDLEATEINRVPQAICASADHSLIALSCSLKGPDFKYSTIFIVKNRVPYTVGKGLPEGVKLLKFSTSAELLVAVSEQGRVVVYRVLEHMPVLPENTDAPLQEEFCIVDQYPTQGRITKVEFTEDCRRLKTNLGYINLFDPDKSPAVSGLHLDKNWICMAGKSLMYLPPDYRPDLYHEKLCFPCNYGSVIQDSFVWIKTVHFGLVMIEFDLDLIRKLIRDGKLV</sequence>
<dbReference type="SUPFAM" id="SSF50978">
    <property type="entry name" value="WD40 repeat-like"/>
    <property type="match status" value="1"/>
</dbReference>
<keyword evidence="2" id="KW-1185">Reference proteome</keyword>
<name>A0A9P8JUA3_AURME</name>
<dbReference type="Gene3D" id="2.130.10.10">
    <property type="entry name" value="YVTN repeat-like/Quinoprotein amine dehydrogenase"/>
    <property type="match status" value="1"/>
</dbReference>
<feature type="non-terminal residue" evidence="1">
    <location>
        <position position="618"/>
    </location>
</feature>
<accession>A0A9P8JUA3</accession>
<protein>
    <submittedName>
        <fullName evidence="1">Uncharacterized protein</fullName>
    </submittedName>
</protein>
<proteinExistence type="predicted"/>
<dbReference type="EMBL" id="JAHFXS010001211">
    <property type="protein sequence ID" value="KAG9978886.1"/>
    <property type="molecule type" value="Genomic_DNA"/>
</dbReference>
<gene>
    <name evidence="1" type="ORF">KCU98_g9123</name>
</gene>
<organism evidence="1 2">
    <name type="scientific">Aureobasidium melanogenum</name>
    <name type="common">Aureobasidium pullulans var. melanogenum</name>
    <dbReference type="NCBI Taxonomy" id="46634"/>
    <lineage>
        <taxon>Eukaryota</taxon>
        <taxon>Fungi</taxon>
        <taxon>Dikarya</taxon>
        <taxon>Ascomycota</taxon>
        <taxon>Pezizomycotina</taxon>
        <taxon>Dothideomycetes</taxon>
        <taxon>Dothideomycetidae</taxon>
        <taxon>Dothideales</taxon>
        <taxon>Saccotheciaceae</taxon>
        <taxon>Aureobasidium</taxon>
    </lineage>
</organism>
<reference evidence="1" key="1">
    <citation type="journal article" date="2021" name="J Fungi (Basel)">
        <title>Virulence traits and population genomics of the black yeast Aureobasidium melanogenum.</title>
        <authorList>
            <person name="Cernosa A."/>
            <person name="Sun X."/>
            <person name="Gostincar C."/>
            <person name="Fang C."/>
            <person name="Gunde-Cimerman N."/>
            <person name="Song Z."/>
        </authorList>
    </citation>
    <scope>NUCLEOTIDE SEQUENCE</scope>
    <source>
        <strain evidence="1">EXF-9298</strain>
    </source>
</reference>
<dbReference type="Proteomes" id="UP000729357">
    <property type="component" value="Unassembled WGS sequence"/>
</dbReference>
<evidence type="ECO:0000313" key="2">
    <source>
        <dbReference type="Proteomes" id="UP000729357"/>
    </source>
</evidence>
<dbReference type="AlphaFoldDB" id="A0A9P8JUA3"/>
<evidence type="ECO:0000313" key="1">
    <source>
        <dbReference type="EMBL" id="KAG9978886.1"/>
    </source>
</evidence>
<reference evidence="1" key="2">
    <citation type="submission" date="2021-08" db="EMBL/GenBank/DDBJ databases">
        <authorList>
            <person name="Gostincar C."/>
            <person name="Sun X."/>
            <person name="Song Z."/>
            <person name="Gunde-Cimerman N."/>
        </authorList>
    </citation>
    <scope>NUCLEOTIDE SEQUENCE</scope>
    <source>
        <strain evidence="1">EXF-9298</strain>
    </source>
</reference>
<comment type="caution">
    <text evidence="1">The sequence shown here is derived from an EMBL/GenBank/DDBJ whole genome shotgun (WGS) entry which is preliminary data.</text>
</comment>
<dbReference type="SUPFAM" id="SSF82171">
    <property type="entry name" value="DPP6 N-terminal domain-like"/>
    <property type="match status" value="1"/>
</dbReference>